<reference evidence="7 8" key="1">
    <citation type="submission" date="2018-05" db="EMBL/GenBank/DDBJ databases">
        <title>Genomic Encyclopedia of Type Strains, Phase IV (KMG-IV): sequencing the most valuable type-strain genomes for metagenomic binning, comparative biology and taxonomic classification.</title>
        <authorList>
            <person name="Goeker M."/>
        </authorList>
    </citation>
    <scope>NUCLEOTIDE SEQUENCE [LARGE SCALE GENOMIC DNA]</scope>
    <source>
        <strain evidence="7 8">DSM 25134</strain>
    </source>
</reference>
<feature type="disulfide bond" description="Redox-active" evidence="4">
    <location>
        <begin position="73"/>
        <end position="77"/>
    </location>
</feature>
<dbReference type="Proteomes" id="UP000248395">
    <property type="component" value="Unassembled WGS sequence"/>
</dbReference>
<evidence type="ECO:0000256" key="2">
    <source>
        <dbReference type="ARBA" id="ARBA00023008"/>
    </source>
</evidence>
<sequence>MRHLLRLLSLFILSLALAACAPPAAPKLDLKGTDMSDTQLGGDFSLTDHQGRPRKLSDFSGKVVALFFGYTHCPDVCPTTMLEYATVMKKLGADADKVQVLFVTVDPERDTTAVLAGYVPHFDPRFVGLTGSTAQIEQVKSAYKVVAQKVAVPGGAYTVDHSAGSYLFDKSGKLRVYEAYATPADSLTHDIRQLLR</sequence>
<keyword evidence="8" id="KW-1185">Reference proteome</keyword>
<dbReference type="InterPro" id="IPR013766">
    <property type="entry name" value="Thioredoxin_domain"/>
</dbReference>
<feature type="binding site" evidence="3">
    <location>
        <position position="77"/>
    </location>
    <ligand>
        <name>Cu cation</name>
        <dbReference type="ChEBI" id="CHEBI:23378"/>
    </ligand>
</feature>
<dbReference type="PROSITE" id="PS51352">
    <property type="entry name" value="THIOREDOXIN_2"/>
    <property type="match status" value="1"/>
</dbReference>
<keyword evidence="3" id="KW-0479">Metal-binding</keyword>
<dbReference type="CDD" id="cd02968">
    <property type="entry name" value="SCO"/>
    <property type="match status" value="1"/>
</dbReference>
<evidence type="ECO:0000259" key="6">
    <source>
        <dbReference type="PROSITE" id="PS51352"/>
    </source>
</evidence>
<dbReference type="PROSITE" id="PS51257">
    <property type="entry name" value="PROKAR_LIPOPROTEIN"/>
    <property type="match status" value="1"/>
</dbReference>
<evidence type="ECO:0000256" key="1">
    <source>
        <dbReference type="ARBA" id="ARBA00010996"/>
    </source>
</evidence>
<dbReference type="AlphaFoldDB" id="A0A318JAG4"/>
<dbReference type="EMBL" id="QJKC01000014">
    <property type="protein sequence ID" value="PXX43584.1"/>
    <property type="molecule type" value="Genomic_DNA"/>
</dbReference>
<accession>A0A318JAG4</accession>
<feature type="binding site" evidence="3">
    <location>
        <position position="161"/>
    </location>
    <ligand>
        <name>Cu cation</name>
        <dbReference type="ChEBI" id="CHEBI:23378"/>
    </ligand>
</feature>
<protein>
    <submittedName>
        <fullName evidence="7">Protein SCO1/2</fullName>
    </submittedName>
</protein>
<proteinExistence type="inferred from homology"/>
<comment type="similarity">
    <text evidence="1">Belongs to the SCO1/2 family.</text>
</comment>
<dbReference type="OrthoDB" id="9790194at2"/>
<name>A0A318JAG4_9NEIS</name>
<evidence type="ECO:0000313" key="8">
    <source>
        <dbReference type="Proteomes" id="UP000248395"/>
    </source>
</evidence>
<dbReference type="SUPFAM" id="SSF52833">
    <property type="entry name" value="Thioredoxin-like"/>
    <property type="match status" value="1"/>
</dbReference>
<evidence type="ECO:0000256" key="4">
    <source>
        <dbReference type="PIRSR" id="PIRSR603782-2"/>
    </source>
</evidence>
<feature type="chain" id="PRO_5016383075" evidence="5">
    <location>
        <begin position="19"/>
        <end position="196"/>
    </location>
</feature>
<evidence type="ECO:0000256" key="3">
    <source>
        <dbReference type="PIRSR" id="PIRSR603782-1"/>
    </source>
</evidence>
<evidence type="ECO:0000313" key="7">
    <source>
        <dbReference type="EMBL" id="PXX43584.1"/>
    </source>
</evidence>
<feature type="binding site" evidence="3">
    <location>
        <position position="73"/>
    </location>
    <ligand>
        <name>Cu cation</name>
        <dbReference type="ChEBI" id="CHEBI:23378"/>
    </ligand>
</feature>
<dbReference type="RefSeq" id="WP_110313579.1">
    <property type="nucleotide sequence ID" value="NZ_QJKC01000014.1"/>
</dbReference>
<keyword evidence="5" id="KW-0732">Signal</keyword>
<keyword evidence="4" id="KW-1015">Disulfide bond</keyword>
<dbReference type="PANTHER" id="PTHR12151:SF25">
    <property type="entry name" value="LINALOOL DEHYDRATASE_ISOMERASE DOMAIN-CONTAINING PROTEIN"/>
    <property type="match status" value="1"/>
</dbReference>
<dbReference type="GO" id="GO:0046872">
    <property type="term" value="F:metal ion binding"/>
    <property type="evidence" value="ECO:0007669"/>
    <property type="project" value="UniProtKB-KW"/>
</dbReference>
<feature type="signal peptide" evidence="5">
    <location>
        <begin position="1"/>
        <end position="18"/>
    </location>
</feature>
<dbReference type="InterPro" id="IPR036249">
    <property type="entry name" value="Thioredoxin-like_sf"/>
</dbReference>
<dbReference type="Pfam" id="PF02630">
    <property type="entry name" value="SCO1-SenC"/>
    <property type="match status" value="1"/>
</dbReference>
<comment type="caution">
    <text evidence="7">The sequence shown here is derived from an EMBL/GenBank/DDBJ whole genome shotgun (WGS) entry which is preliminary data.</text>
</comment>
<keyword evidence="2 3" id="KW-0186">Copper</keyword>
<organism evidence="7 8">
    <name type="scientific">Aquitalea magnusonii</name>
    <dbReference type="NCBI Taxonomy" id="332411"/>
    <lineage>
        <taxon>Bacteria</taxon>
        <taxon>Pseudomonadati</taxon>
        <taxon>Pseudomonadota</taxon>
        <taxon>Betaproteobacteria</taxon>
        <taxon>Neisseriales</taxon>
        <taxon>Chromobacteriaceae</taxon>
        <taxon>Aquitalea</taxon>
    </lineage>
</organism>
<dbReference type="InterPro" id="IPR003782">
    <property type="entry name" value="SCO1/SenC"/>
</dbReference>
<dbReference type="PANTHER" id="PTHR12151">
    <property type="entry name" value="ELECTRON TRANSPORT PROTIN SCO1/SENC FAMILY MEMBER"/>
    <property type="match status" value="1"/>
</dbReference>
<evidence type="ECO:0000256" key="5">
    <source>
        <dbReference type="SAM" id="SignalP"/>
    </source>
</evidence>
<dbReference type="Gene3D" id="3.40.30.10">
    <property type="entry name" value="Glutaredoxin"/>
    <property type="match status" value="1"/>
</dbReference>
<gene>
    <name evidence="7" type="ORF">DFR38_11420</name>
</gene>
<feature type="domain" description="Thioredoxin" evidence="6">
    <location>
        <begin position="19"/>
        <end position="196"/>
    </location>
</feature>
<dbReference type="FunFam" id="3.40.30.10:FF:000013">
    <property type="entry name" value="Blast:Protein SCO1 homolog, mitochondrial"/>
    <property type="match status" value="1"/>
</dbReference>